<comment type="caution">
    <text evidence="2">The sequence shown here is derived from an EMBL/GenBank/DDBJ whole genome shotgun (WGS) entry which is preliminary data.</text>
</comment>
<protein>
    <recommendedName>
        <fullName evidence="4">DUF4595 domain-containing protein</fullName>
    </recommendedName>
</protein>
<sequence>MTHFMKKIWLSVCTLSLLTCFSCSKDGEINLGQGLKEIPIFYLESPTNASFVPTVDKIKLSYDGGQLTRITGGFTFMPMVDGFRMLFTDQVYWNVAVNGNQVTLEKKSVDKSVTFSDKHELRYQGNKIVERKIFEKTNTPIIYTYEYNGDLLKEEQLYKDGQFLSRRTFYYNAVGNLDSLVVSHNTYTHKSVEIFTDYDKKPNKIKGIMVLEELLPRALSRNNYLKKTIISISESGERTFGGERTWGAQLF</sequence>
<organism evidence="2 3">
    <name type="scientific">Sphingobacterium ginsenosidimutans</name>
    <dbReference type="NCBI Taxonomy" id="687845"/>
    <lineage>
        <taxon>Bacteria</taxon>
        <taxon>Pseudomonadati</taxon>
        <taxon>Bacteroidota</taxon>
        <taxon>Sphingobacteriia</taxon>
        <taxon>Sphingobacteriales</taxon>
        <taxon>Sphingobacteriaceae</taxon>
        <taxon>Sphingobacterium</taxon>
    </lineage>
</organism>
<dbReference type="Proteomes" id="UP001500167">
    <property type="component" value="Unassembled WGS sequence"/>
</dbReference>
<evidence type="ECO:0000313" key="3">
    <source>
        <dbReference type="Proteomes" id="UP001500167"/>
    </source>
</evidence>
<dbReference type="EMBL" id="BAAAZK010000008">
    <property type="protein sequence ID" value="GAA4183605.1"/>
    <property type="molecule type" value="Genomic_DNA"/>
</dbReference>
<reference evidence="3" key="1">
    <citation type="journal article" date="2019" name="Int. J. Syst. Evol. Microbiol.">
        <title>The Global Catalogue of Microorganisms (GCM) 10K type strain sequencing project: providing services to taxonomists for standard genome sequencing and annotation.</title>
        <authorList>
            <consortium name="The Broad Institute Genomics Platform"/>
            <consortium name="The Broad Institute Genome Sequencing Center for Infectious Disease"/>
            <person name="Wu L."/>
            <person name="Ma J."/>
        </authorList>
    </citation>
    <scope>NUCLEOTIDE SEQUENCE [LARGE SCALE GENOMIC DNA]</scope>
    <source>
        <strain evidence="3">JCM 16722</strain>
    </source>
</reference>
<keyword evidence="3" id="KW-1185">Reference proteome</keyword>
<name>A0ABP8AGI4_9SPHI</name>
<gene>
    <name evidence="2" type="ORF">GCM10022218_42660</name>
</gene>
<accession>A0ABP8AGI4</accession>
<evidence type="ECO:0008006" key="4">
    <source>
        <dbReference type="Google" id="ProtNLM"/>
    </source>
</evidence>
<evidence type="ECO:0000256" key="1">
    <source>
        <dbReference type="SAM" id="SignalP"/>
    </source>
</evidence>
<keyword evidence="1" id="KW-0732">Signal</keyword>
<feature type="chain" id="PRO_5045274610" description="DUF4595 domain-containing protein" evidence="1">
    <location>
        <begin position="26"/>
        <end position="251"/>
    </location>
</feature>
<evidence type="ECO:0000313" key="2">
    <source>
        <dbReference type="EMBL" id="GAA4183605.1"/>
    </source>
</evidence>
<proteinExistence type="predicted"/>
<feature type="signal peptide" evidence="1">
    <location>
        <begin position="1"/>
        <end position="25"/>
    </location>
</feature>